<reference evidence="12" key="1">
    <citation type="submission" date="2018-02" db="EMBL/GenBank/DDBJ databases">
        <authorList>
            <person name="Cohen D.B."/>
            <person name="Kent A.D."/>
        </authorList>
    </citation>
    <scope>NUCLEOTIDE SEQUENCE</scope>
</reference>
<evidence type="ECO:0000256" key="7">
    <source>
        <dbReference type="ARBA" id="ARBA00022989"/>
    </source>
</evidence>
<keyword evidence="6" id="KW-0677">Repeat</keyword>
<dbReference type="InterPro" id="IPR032675">
    <property type="entry name" value="LRR_dom_sf"/>
</dbReference>
<keyword evidence="5 11" id="KW-0812">Transmembrane</keyword>
<keyword evidence="4" id="KW-0433">Leucine-rich repeat</keyword>
<evidence type="ECO:0000256" key="5">
    <source>
        <dbReference type="ARBA" id="ARBA00022692"/>
    </source>
</evidence>
<evidence type="ECO:0000313" key="12">
    <source>
        <dbReference type="EMBL" id="SPC82399.1"/>
    </source>
</evidence>
<gene>
    <name evidence="12" type="ORF">FSB_LOCUS10281</name>
</gene>
<dbReference type="EMBL" id="OIVN01000577">
    <property type="protein sequence ID" value="SPC82399.1"/>
    <property type="molecule type" value="Genomic_DNA"/>
</dbReference>
<dbReference type="PANTHER" id="PTHR27004">
    <property type="entry name" value="RECEPTOR-LIKE PROTEIN 12 ISOFORM X1"/>
    <property type="match status" value="1"/>
</dbReference>
<evidence type="ECO:0000256" key="4">
    <source>
        <dbReference type="ARBA" id="ARBA00022614"/>
    </source>
</evidence>
<keyword evidence="8 11" id="KW-0472">Membrane</keyword>
<name>A0A2N9F6B0_FAGSY</name>
<evidence type="ECO:0000256" key="3">
    <source>
        <dbReference type="ARBA" id="ARBA00022475"/>
    </source>
</evidence>
<dbReference type="FunFam" id="3.80.10.10:FF:000111">
    <property type="entry name" value="LRR receptor-like serine/threonine-protein kinase ERECTA"/>
    <property type="match status" value="1"/>
</dbReference>
<evidence type="ECO:0000256" key="2">
    <source>
        <dbReference type="ARBA" id="ARBA00009592"/>
    </source>
</evidence>
<protein>
    <recommendedName>
        <fullName evidence="13">Leucine-rich repeat-containing N-terminal plant-type domain-containing protein</fullName>
    </recommendedName>
</protein>
<evidence type="ECO:0000256" key="11">
    <source>
        <dbReference type="SAM" id="Phobius"/>
    </source>
</evidence>
<sequence>MVYLKIIKVFTAIDLSSNKFNGNIPEFIGDLNGFQLLNLSNNNLTGHIPLSLGNLTTLESLDLSQNKLSGWIPWQLTQLTFLESFNVSHNQLTGPIPHGKQFDTFDNSSFDGNLGLCGNPLSKKCENPEPTPLPTSSFEEDQDSWFHIEFDWKIILMGYGSGLVIGVVVGNIVAEKIRTWKRQHKRGRSRITLFTIY</sequence>
<feature type="transmembrane region" description="Helical" evidence="11">
    <location>
        <begin position="154"/>
        <end position="174"/>
    </location>
</feature>
<keyword evidence="3" id="KW-1003">Cell membrane</keyword>
<dbReference type="PRINTS" id="PR00019">
    <property type="entry name" value="LEURICHRPT"/>
</dbReference>
<keyword evidence="10" id="KW-0325">Glycoprotein</keyword>
<evidence type="ECO:0000256" key="9">
    <source>
        <dbReference type="ARBA" id="ARBA00023170"/>
    </source>
</evidence>
<proteinExistence type="inferred from homology"/>
<evidence type="ECO:0000256" key="8">
    <source>
        <dbReference type="ARBA" id="ARBA00023136"/>
    </source>
</evidence>
<comment type="similarity">
    <text evidence="2">Belongs to the RLP family.</text>
</comment>
<keyword evidence="9" id="KW-0675">Receptor</keyword>
<organism evidence="12">
    <name type="scientific">Fagus sylvatica</name>
    <name type="common">Beechnut</name>
    <dbReference type="NCBI Taxonomy" id="28930"/>
    <lineage>
        <taxon>Eukaryota</taxon>
        <taxon>Viridiplantae</taxon>
        <taxon>Streptophyta</taxon>
        <taxon>Embryophyta</taxon>
        <taxon>Tracheophyta</taxon>
        <taxon>Spermatophyta</taxon>
        <taxon>Magnoliopsida</taxon>
        <taxon>eudicotyledons</taxon>
        <taxon>Gunneridae</taxon>
        <taxon>Pentapetalae</taxon>
        <taxon>rosids</taxon>
        <taxon>fabids</taxon>
        <taxon>Fagales</taxon>
        <taxon>Fagaceae</taxon>
        <taxon>Fagus</taxon>
    </lineage>
</organism>
<dbReference type="Gene3D" id="3.80.10.10">
    <property type="entry name" value="Ribonuclease Inhibitor"/>
    <property type="match status" value="1"/>
</dbReference>
<evidence type="ECO:0000256" key="6">
    <source>
        <dbReference type="ARBA" id="ARBA00022737"/>
    </source>
</evidence>
<comment type="subcellular location">
    <subcellularLocation>
        <location evidence="1">Cell membrane</location>
        <topology evidence="1">Single-pass type I membrane protein</topology>
    </subcellularLocation>
</comment>
<dbReference type="PANTHER" id="PTHR27004:SF467">
    <property type="entry name" value="RECEPTOR-LIKE PROTEIN 12"/>
    <property type="match status" value="1"/>
</dbReference>
<evidence type="ECO:0000256" key="10">
    <source>
        <dbReference type="ARBA" id="ARBA00023180"/>
    </source>
</evidence>
<dbReference type="InterPro" id="IPR001611">
    <property type="entry name" value="Leu-rich_rpt"/>
</dbReference>
<evidence type="ECO:0000256" key="1">
    <source>
        <dbReference type="ARBA" id="ARBA00004251"/>
    </source>
</evidence>
<accession>A0A2N9F6B0</accession>
<dbReference type="AlphaFoldDB" id="A0A2N9F6B0"/>
<keyword evidence="7 11" id="KW-1133">Transmembrane helix</keyword>
<dbReference type="Pfam" id="PF00560">
    <property type="entry name" value="LRR_1"/>
    <property type="match status" value="4"/>
</dbReference>
<evidence type="ECO:0008006" key="13">
    <source>
        <dbReference type="Google" id="ProtNLM"/>
    </source>
</evidence>
<dbReference type="SUPFAM" id="SSF52058">
    <property type="entry name" value="L domain-like"/>
    <property type="match status" value="1"/>
</dbReference>
<dbReference type="GO" id="GO:0005886">
    <property type="term" value="C:plasma membrane"/>
    <property type="evidence" value="ECO:0007669"/>
    <property type="project" value="UniProtKB-SubCell"/>
</dbReference>